<sequence length="100" mass="11512">MKRTLGFQKDDTIFKSEEFTLFNEFTEELPAVKVFEYAKEIQKNCHEDQYPQAWTAALRGARTGLDEWEESGATGEYETFLDDGIITELYAFLLEQNGGV</sequence>
<evidence type="ECO:0000313" key="1">
    <source>
        <dbReference type="EMBL" id="WNV45519.1"/>
    </source>
</evidence>
<name>A0AB38Z367_9CAUD</name>
<accession>A0AB38Z367</accession>
<reference evidence="1" key="1">
    <citation type="submission" date="2023-08" db="EMBL/GenBank/DDBJ databases">
        <authorList>
            <person name="Rotman E.R."/>
            <person name="Mimee M."/>
        </authorList>
    </citation>
    <scope>NUCLEOTIDE SEQUENCE</scope>
</reference>
<proteinExistence type="predicted"/>
<protein>
    <submittedName>
        <fullName evidence="1">Uncharacterized protein</fullName>
    </submittedName>
</protein>
<organism evidence="1">
    <name type="scientific">Klebsiella phage vB_KpnM_Iguana_ER37</name>
    <dbReference type="NCBI Taxonomy" id="3076781"/>
    <lineage>
        <taxon>Viruses</taxon>
        <taxon>Duplodnaviria</taxon>
        <taxon>Heunggongvirae</taxon>
        <taxon>Uroviricota</taxon>
        <taxon>Caudoviricetes</taxon>
    </lineage>
</organism>
<dbReference type="EMBL" id="OR472445">
    <property type="protein sequence ID" value="WNV45519.1"/>
    <property type="molecule type" value="Genomic_DNA"/>
</dbReference>
<gene>
    <name evidence="1" type="ORF">FVZTVLPZ_CDS0022</name>
</gene>